<proteinExistence type="predicted"/>
<comment type="caution">
    <text evidence="1">The sequence shown here is derived from an EMBL/GenBank/DDBJ whole genome shotgun (WGS) entry which is preliminary data.</text>
</comment>
<protein>
    <submittedName>
        <fullName evidence="1">Oca4p</fullName>
    </submittedName>
</protein>
<dbReference type="Gene3D" id="3.90.190.10">
    <property type="entry name" value="Protein tyrosine phosphatase superfamily"/>
    <property type="match status" value="1"/>
</dbReference>
<reference evidence="1 2" key="1">
    <citation type="journal article" date="2013" name="BMC Genomics">
        <title>High quality de novo sequencing and assembly of the Saccharomyces arboricolus genome.</title>
        <authorList>
            <person name="Liti G."/>
            <person name="Nguyen Ba A.N."/>
            <person name="Blythe M."/>
            <person name="Mueller C.A."/>
            <person name="Bergstroem A."/>
            <person name="Cubillos F.A."/>
            <person name="Dafhnis-Calas F."/>
            <person name="Khoshraftar S."/>
            <person name="Malla S."/>
            <person name="Mehta N."/>
            <person name="Siow C.C."/>
            <person name="Warringer J."/>
            <person name="Moses A.M."/>
            <person name="Louis E.J."/>
            <person name="Nieduszynski C.A."/>
        </authorList>
    </citation>
    <scope>NUCLEOTIDE SEQUENCE [LARGE SCALE GENOMIC DNA]</scope>
    <source>
        <strain evidence="2">H-6 / AS 2.3317 / CBS 10644</strain>
    </source>
</reference>
<evidence type="ECO:0000313" key="1">
    <source>
        <dbReference type="EMBL" id="EJS44476.1"/>
    </source>
</evidence>
<dbReference type="HOGENOM" id="CLU_036633_0_0_1"/>
<accession>J8Q769</accession>
<dbReference type="OrthoDB" id="6375174at2759"/>
<gene>
    <name evidence="1" type="ORF">SU7_0414</name>
</gene>
<dbReference type="Pfam" id="PF03162">
    <property type="entry name" value="Y_phosphatase2"/>
    <property type="match status" value="1"/>
</dbReference>
<sequence length="363" mass="41807">MLVPPANFGIAEEGIYRCSKMETLNLSFLETLNLKTAIFIGGQEPSKFFKDFFTRSSIKWIVLRMSDFSAAAVPVKNPSESNGNLYSSNISSLSLQDEKKAKNSNTPQNSVIIEPAIQNEVSYHLSDNDDLMLIKSTCLKRTFKILLNVDNFNVLLVDKTALIIGILRKIQKWNIASIINEYRLFSGKNKNYFAETFLEIIGINIEQEKNNKTITNKNNKKLSLENINRTHSIEYKANSGKLVKVNEDDLCKEPEVPKRLLTLINQIETKVKNNKILQVKGVLGDDLKRTSSDLGIFGHRYRLAFNKRENGEYGYYKAKGKDNIIIRIPSDSELPDWFKFQRDLWEKENVPEEHHFYREHIFT</sequence>
<dbReference type="PANTHER" id="PTHR31126">
    <property type="entry name" value="TYROSINE-PROTEIN PHOSPHATASE"/>
    <property type="match status" value="1"/>
</dbReference>
<name>J8Q769_SACAR</name>
<dbReference type="PANTHER" id="PTHR31126:SF70">
    <property type="entry name" value="PROTEIN OCA4"/>
    <property type="match status" value="1"/>
</dbReference>
<dbReference type="CDD" id="cd17662">
    <property type="entry name" value="PFA-DSP_Oca4"/>
    <property type="match status" value="1"/>
</dbReference>
<dbReference type="GO" id="GO:0016791">
    <property type="term" value="F:phosphatase activity"/>
    <property type="evidence" value="ECO:0007669"/>
    <property type="project" value="TreeGrafter"/>
</dbReference>
<keyword evidence="2" id="KW-1185">Reference proteome</keyword>
<dbReference type="AlphaFoldDB" id="J8Q769"/>
<dbReference type="InterPro" id="IPR029021">
    <property type="entry name" value="Prot-tyrosine_phosphatase-like"/>
</dbReference>
<evidence type="ECO:0000313" key="2">
    <source>
        <dbReference type="Proteomes" id="UP000006968"/>
    </source>
</evidence>
<organism evidence="1 2">
    <name type="scientific">Saccharomyces arboricola (strain H-6 / AS 2.3317 / CBS 10644)</name>
    <name type="common">Yeast</name>
    <dbReference type="NCBI Taxonomy" id="1160507"/>
    <lineage>
        <taxon>Eukaryota</taxon>
        <taxon>Fungi</taxon>
        <taxon>Dikarya</taxon>
        <taxon>Ascomycota</taxon>
        <taxon>Saccharomycotina</taxon>
        <taxon>Saccharomycetes</taxon>
        <taxon>Saccharomycetales</taxon>
        <taxon>Saccharomycetaceae</taxon>
        <taxon>Saccharomyces</taxon>
    </lineage>
</organism>
<dbReference type="Proteomes" id="UP000006968">
    <property type="component" value="Chromosome III"/>
</dbReference>
<dbReference type="InterPro" id="IPR004861">
    <property type="entry name" value="Siw14-like"/>
</dbReference>
<dbReference type="SUPFAM" id="SSF52799">
    <property type="entry name" value="(Phosphotyrosine protein) phosphatases II"/>
    <property type="match status" value="1"/>
</dbReference>
<dbReference type="EMBL" id="ALIE01000025">
    <property type="protein sequence ID" value="EJS44476.1"/>
    <property type="molecule type" value="Genomic_DNA"/>
</dbReference>